<dbReference type="FunFam" id="3.40.1110.10:FF:000331">
    <property type="match status" value="1"/>
</dbReference>
<feature type="compositionally biased region" description="Polar residues" evidence="18">
    <location>
        <begin position="166"/>
        <end position="176"/>
    </location>
</feature>
<feature type="binding site" evidence="16">
    <location>
        <position position="458"/>
    </location>
    <ligand>
        <name>Mg(2+)</name>
        <dbReference type="ChEBI" id="CHEBI:18420"/>
    </ligand>
</feature>
<dbReference type="SUPFAM" id="SSF81665">
    <property type="entry name" value="Calcium ATPase, transmembrane domain M"/>
    <property type="match status" value="1"/>
</dbReference>
<feature type="binding site" evidence="15">
    <location>
        <position position="759"/>
    </location>
    <ligand>
        <name>ATP</name>
        <dbReference type="ChEBI" id="CHEBI:30616"/>
    </ligand>
</feature>
<dbReference type="SUPFAM" id="SSF81660">
    <property type="entry name" value="Metal cation-transporting ATPase, ATP-binding domain N"/>
    <property type="match status" value="1"/>
</dbReference>
<dbReference type="InterPro" id="IPR044492">
    <property type="entry name" value="P_typ_ATPase_HD_dom"/>
</dbReference>
<comment type="cofactor">
    <cofactor evidence="16">
        <name>Mg(2+)</name>
        <dbReference type="ChEBI" id="CHEBI:18420"/>
    </cofactor>
</comment>
<keyword evidence="5 16" id="KW-0479">Metal-binding</keyword>
<evidence type="ECO:0000256" key="4">
    <source>
        <dbReference type="ARBA" id="ARBA00022692"/>
    </source>
</evidence>
<feature type="transmembrane region" description="Helical" evidence="17">
    <location>
        <begin position="1119"/>
        <end position="1139"/>
    </location>
</feature>
<evidence type="ECO:0000256" key="13">
    <source>
        <dbReference type="ARBA" id="ARBA00049128"/>
    </source>
</evidence>
<feature type="binding site" evidence="16">
    <location>
        <position position="917"/>
    </location>
    <ligand>
        <name>Mg(2+)</name>
        <dbReference type="ChEBI" id="CHEBI:18420"/>
    </ligand>
</feature>
<comment type="subcellular location">
    <subcellularLocation>
        <location evidence="1">Endomembrane system</location>
        <topology evidence="1">Multi-pass membrane protein</topology>
    </subcellularLocation>
    <subcellularLocation>
        <location evidence="17">Membrane</location>
        <topology evidence="17">Multi-pass membrane protein</topology>
    </subcellularLocation>
</comment>
<dbReference type="PANTHER" id="PTHR24092:SF180">
    <property type="entry name" value="PHOSPHOLIPID-TRANSPORTING ATPASE DNF1-RELATED"/>
    <property type="match status" value="1"/>
</dbReference>
<evidence type="ECO:0000259" key="21">
    <source>
        <dbReference type="Pfam" id="PF16212"/>
    </source>
</evidence>
<feature type="transmembrane region" description="Helical" evidence="17">
    <location>
        <begin position="1093"/>
        <end position="1113"/>
    </location>
</feature>
<feature type="binding site" evidence="15">
    <location>
        <position position="460"/>
    </location>
    <ligand>
        <name>ATP</name>
        <dbReference type="ChEBI" id="CHEBI:30616"/>
    </ligand>
</feature>
<feature type="binding site" evidence="15">
    <location>
        <position position="459"/>
    </location>
    <ligand>
        <name>ATP</name>
        <dbReference type="ChEBI" id="CHEBI:30616"/>
    </ligand>
</feature>
<dbReference type="SFLD" id="SFLDG00002">
    <property type="entry name" value="C1.7:_P-type_atpase_like"/>
    <property type="match status" value="1"/>
</dbReference>
<comment type="similarity">
    <text evidence="2 17">Belongs to the cation transport ATPase (P-type) (TC 3.A.3) family. Type IV subfamily.</text>
</comment>
<dbReference type="InterPro" id="IPR006539">
    <property type="entry name" value="P-type_ATPase_IV"/>
</dbReference>
<feature type="binding site" evidence="15">
    <location>
        <position position="897"/>
    </location>
    <ligand>
        <name>ATP</name>
        <dbReference type="ChEBI" id="CHEBI:30616"/>
    </ligand>
</feature>
<comment type="catalytic activity">
    <reaction evidence="12 17">
        <text>ATP + H2O + phospholipidSide 1 = ADP + phosphate + phospholipidSide 2.</text>
        <dbReference type="EC" id="7.6.2.1"/>
    </reaction>
</comment>
<evidence type="ECO:0000259" key="20">
    <source>
        <dbReference type="Pfam" id="PF16209"/>
    </source>
</evidence>
<protein>
    <recommendedName>
        <fullName evidence="17">Phospholipid-transporting ATPase</fullName>
        <ecNumber evidence="17">7.6.2.1</ecNumber>
    </recommendedName>
</protein>
<dbReference type="GO" id="GO:0045332">
    <property type="term" value="P:phospholipid translocation"/>
    <property type="evidence" value="ECO:0000318"/>
    <property type="project" value="GO_Central"/>
</dbReference>
<evidence type="ECO:0000313" key="22">
    <source>
        <dbReference type="EMBL" id="EGF81118.1"/>
    </source>
</evidence>
<dbReference type="Pfam" id="PF00122">
    <property type="entry name" value="E1-E2_ATPase"/>
    <property type="match status" value="1"/>
</dbReference>
<evidence type="ECO:0000256" key="16">
    <source>
        <dbReference type="PIRSR" id="PIRSR606539-3"/>
    </source>
</evidence>
<dbReference type="FunFam" id="3.40.50.1000:FF:000001">
    <property type="entry name" value="Phospholipid-transporting ATPase IC"/>
    <property type="match status" value="1"/>
</dbReference>
<reference evidence="22 23" key="1">
    <citation type="submission" date="2009-12" db="EMBL/GenBank/DDBJ databases">
        <title>The draft genome of Batrachochytrium dendrobatidis.</title>
        <authorList>
            <consortium name="US DOE Joint Genome Institute (JGI-PGF)"/>
            <person name="Kuo A."/>
            <person name="Salamov A."/>
            <person name="Schmutz J."/>
            <person name="Lucas S."/>
            <person name="Pitluck S."/>
            <person name="Rosenblum E."/>
            <person name="Stajich J."/>
            <person name="Eisen M."/>
            <person name="Grigoriev I.V."/>
        </authorList>
    </citation>
    <scope>NUCLEOTIDE SEQUENCE [LARGE SCALE GENOMIC DNA]</scope>
    <source>
        <strain evidence="23">JAM81 / FGSC 10211</strain>
    </source>
</reference>
<dbReference type="InterPro" id="IPR023214">
    <property type="entry name" value="HAD_sf"/>
</dbReference>
<dbReference type="OrthoDB" id="377733at2759"/>
<dbReference type="Gene3D" id="3.40.1110.10">
    <property type="entry name" value="Calcium-transporting ATPase, cytoplasmic domain N"/>
    <property type="match status" value="1"/>
</dbReference>
<keyword evidence="10 17" id="KW-1133">Transmembrane helix</keyword>
<dbReference type="GO" id="GO:0140326">
    <property type="term" value="F:ATPase-coupled intramembrane lipid transporter activity"/>
    <property type="evidence" value="ECO:0000318"/>
    <property type="project" value="GO_Central"/>
</dbReference>
<organism evidence="22 23">
    <name type="scientific">Batrachochytrium dendrobatidis (strain JAM81 / FGSC 10211)</name>
    <name type="common">Frog chytrid fungus</name>
    <dbReference type="NCBI Taxonomy" id="684364"/>
    <lineage>
        <taxon>Eukaryota</taxon>
        <taxon>Fungi</taxon>
        <taxon>Fungi incertae sedis</taxon>
        <taxon>Chytridiomycota</taxon>
        <taxon>Chytridiomycota incertae sedis</taxon>
        <taxon>Chytridiomycetes</taxon>
        <taxon>Rhizophydiales</taxon>
        <taxon>Rhizophydiales incertae sedis</taxon>
        <taxon>Batrachochytrium</taxon>
    </lineage>
</organism>
<dbReference type="InterPro" id="IPR001757">
    <property type="entry name" value="P_typ_ATPase"/>
</dbReference>
<feature type="binding site" evidence="15">
    <location>
        <position position="921"/>
    </location>
    <ligand>
        <name>ATP</name>
        <dbReference type="ChEBI" id="CHEBI:30616"/>
    </ligand>
</feature>
<feature type="region of interest" description="Disordered" evidence="18">
    <location>
        <begin position="166"/>
        <end position="187"/>
    </location>
</feature>
<dbReference type="STRING" id="684364.F4P0C4"/>
<dbReference type="SUPFAM" id="SSF56784">
    <property type="entry name" value="HAD-like"/>
    <property type="match status" value="1"/>
</dbReference>
<dbReference type="InterPro" id="IPR023298">
    <property type="entry name" value="ATPase_P-typ_TM_dom_sf"/>
</dbReference>
<feature type="domain" description="P-type ATPase C-terminal" evidence="21">
    <location>
        <begin position="943"/>
        <end position="1188"/>
    </location>
</feature>
<dbReference type="InterPro" id="IPR036412">
    <property type="entry name" value="HAD-like_sf"/>
</dbReference>
<feature type="binding site" evidence="16">
    <location>
        <position position="921"/>
    </location>
    <ligand>
        <name>Mg(2+)</name>
        <dbReference type="ChEBI" id="CHEBI:18420"/>
    </ligand>
</feature>
<feature type="domain" description="P-type ATPase A" evidence="19">
    <location>
        <begin position="188"/>
        <end position="325"/>
    </location>
</feature>
<evidence type="ECO:0000313" key="23">
    <source>
        <dbReference type="Proteomes" id="UP000007241"/>
    </source>
</evidence>
<dbReference type="InterPro" id="IPR032631">
    <property type="entry name" value="P-type_ATPase_N"/>
</dbReference>
<evidence type="ECO:0000256" key="3">
    <source>
        <dbReference type="ARBA" id="ARBA00022448"/>
    </source>
</evidence>
<evidence type="ECO:0000256" key="9">
    <source>
        <dbReference type="ARBA" id="ARBA00022967"/>
    </source>
</evidence>
<evidence type="ECO:0000256" key="1">
    <source>
        <dbReference type="ARBA" id="ARBA00004127"/>
    </source>
</evidence>
<dbReference type="InParanoid" id="F4P0C4"/>
<dbReference type="NCBIfam" id="TIGR01494">
    <property type="entry name" value="ATPase_P-type"/>
    <property type="match status" value="1"/>
</dbReference>
<feature type="binding site" evidence="15">
    <location>
        <position position="677"/>
    </location>
    <ligand>
        <name>ATP</name>
        <dbReference type="ChEBI" id="CHEBI:30616"/>
    </ligand>
</feature>
<evidence type="ECO:0000256" key="5">
    <source>
        <dbReference type="ARBA" id="ARBA00022723"/>
    </source>
</evidence>
<feature type="transmembrane region" description="Helical" evidence="17">
    <location>
        <begin position="1006"/>
        <end position="1027"/>
    </location>
</feature>
<evidence type="ECO:0000259" key="19">
    <source>
        <dbReference type="Pfam" id="PF00122"/>
    </source>
</evidence>
<keyword evidence="8 16" id="KW-0460">Magnesium</keyword>
<feature type="binding site" evidence="15">
    <location>
        <position position="757"/>
    </location>
    <ligand>
        <name>ATP</name>
        <dbReference type="ChEBI" id="CHEBI:30616"/>
    </ligand>
</feature>
<accession>F4P0C4</accession>
<keyword evidence="9 17" id="KW-1278">Translocase</keyword>
<dbReference type="Gene3D" id="2.70.150.10">
    <property type="entry name" value="Calcium-transporting ATPase, cytoplasmic transduction domain A"/>
    <property type="match status" value="1"/>
</dbReference>
<gene>
    <name evidence="22" type="ORF">BATDEDRAFT_19146</name>
</gene>
<dbReference type="GO" id="GO:0012505">
    <property type="term" value="C:endomembrane system"/>
    <property type="evidence" value="ECO:0007669"/>
    <property type="project" value="UniProtKB-SubCell"/>
</dbReference>
<evidence type="ECO:0000256" key="15">
    <source>
        <dbReference type="PIRSR" id="PIRSR606539-2"/>
    </source>
</evidence>
<dbReference type="PROSITE" id="PS00154">
    <property type="entry name" value="ATPASE_E1_E2"/>
    <property type="match status" value="1"/>
</dbReference>
<keyword evidence="7 15" id="KW-0067">ATP-binding</keyword>
<dbReference type="InterPro" id="IPR059000">
    <property type="entry name" value="ATPase_P-type_domA"/>
</dbReference>
<keyword evidence="11 17" id="KW-0472">Membrane</keyword>
<dbReference type="GO" id="GO:0005524">
    <property type="term" value="F:ATP binding"/>
    <property type="evidence" value="ECO:0007669"/>
    <property type="project" value="UniProtKB-UniRule"/>
</dbReference>
<dbReference type="Gene3D" id="3.40.50.1000">
    <property type="entry name" value="HAD superfamily/HAD-like"/>
    <property type="match status" value="1"/>
</dbReference>
<evidence type="ECO:0000256" key="7">
    <source>
        <dbReference type="ARBA" id="ARBA00022840"/>
    </source>
</evidence>
<feature type="active site" description="4-aspartylphosphate intermediate" evidence="14">
    <location>
        <position position="458"/>
    </location>
</feature>
<feature type="binding site" evidence="15">
    <location>
        <position position="891"/>
    </location>
    <ligand>
        <name>ATP</name>
        <dbReference type="ChEBI" id="CHEBI:30616"/>
    </ligand>
</feature>
<evidence type="ECO:0000256" key="8">
    <source>
        <dbReference type="ARBA" id="ARBA00022842"/>
    </source>
</evidence>
<evidence type="ECO:0000256" key="12">
    <source>
        <dbReference type="ARBA" id="ARBA00034036"/>
    </source>
</evidence>
<dbReference type="Pfam" id="PF16209">
    <property type="entry name" value="PhoLip_ATPase_N"/>
    <property type="match status" value="1"/>
</dbReference>
<feature type="transmembrane region" description="Helical" evidence="17">
    <location>
        <begin position="390"/>
        <end position="412"/>
    </location>
</feature>
<dbReference type="GO" id="GO:0000287">
    <property type="term" value="F:magnesium ion binding"/>
    <property type="evidence" value="ECO:0007669"/>
    <property type="project" value="UniProtKB-UniRule"/>
</dbReference>
<feature type="binding site" evidence="15">
    <location>
        <position position="643"/>
    </location>
    <ligand>
        <name>ATP</name>
        <dbReference type="ChEBI" id="CHEBI:30616"/>
    </ligand>
</feature>
<keyword evidence="4 17" id="KW-0812">Transmembrane</keyword>
<feature type="domain" description="P-type ATPase N-terminal" evidence="20">
    <location>
        <begin position="56"/>
        <end position="106"/>
    </location>
</feature>
<feature type="binding site" evidence="15">
    <location>
        <position position="458"/>
    </location>
    <ligand>
        <name>ATP</name>
        <dbReference type="ChEBI" id="CHEBI:30616"/>
    </ligand>
</feature>
<evidence type="ECO:0000256" key="11">
    <source>
        <dbReference type="ARBA" id="ARBA00023136"/>
    </source>
</evidence>
<evidence type="ECO:0000256" key="14">
    <source>
        <dbReference type="PIRSR" id="PIRSR606539-1"/>
    </source>
</evidence>
<dbReference type="HOGENOM" id="CLU_000846_5_2_1"/>
<evidence type="ECO:0000256" key="6">
    <source>
        <dbReference type="ARBA" id="ARBA00022741"/>
    </source>
</evidence>
<dbReference type="GO" id="GO:0005886">
    <property type="term" value="C:plasma membrane"/>
    <property type="evidence" value="ECO:0000318"/>
    <property type="project" value="GO_Central"/>
</dbReference>
<feature type="binding site" evidence="16">
    <location>
        <position position="460"/>
    </location>
    <ligand>
        <name>Mg(2+)</name>
        <dbReference type="ChEBI" id="CHEBI:18420"/>
    </ligand>
</feature>
<feature type="transmembrane region" description="Helical" evidence="17">
    <location>
        <begin position="85"/>
        <end position="104"/>
    </location>
</feature>
<dbReference type="SUPFAM" id="SSF81653">
    <property type="entry name" value="Calcium ATPase, transduction domain A"/>
    <property type="match status" value="1"/>
</dbReference>
<dbReference type="RefSeq" id="XP_006677797.1">
    <property type="nucleotide sequence ID" value="XM_006677734.1"/>
</dbReference>
<dbReference type="InterPro" id="IPR023299">
    <property type="entry name" value="ATPase_P-typ_cyto_dom_N"/>
</dbReference>
<feature type="binding site" evidence="15">
    <location>
        <position position="620"/>
    </location>
    <ligand>
        <name>ATP</name>
        <dbReference type="ChEBI" id="CHEBI:30616"/>
    </ligand>
</feature>
<feature type="transmembrane region" description="Helical" evidence="17">
    <location>
        <begin position="345"/>
        <end position="364"/>
    </location>
</feature>
<feature type="binding site" evidence="15">
    <location>
        <position position="758"/>
    </location>
    <ligand>
        <name>ATP</name>
        <dbReference type="ChEBI" id="CHEBI:30616"/>
    </ligand>
</feature>
<evidence type="ECO:0000256" key="2">
    <source>
        <dbReference type="ARBA" id="ARBA00008109"/>
    </source>
</evidence>
<dbReference type="EC" id="7.6.2.1" evidence="17"/>
<dbReference type="SFLD" id="SFLDS00003">
    <property type="entry name" value="Haloacid_Dehalogenase"/>
    <property type="match status" value="1"/>
</dbReference>
<feature type="binding site" evidence="15">
    <location>
        <position position="920"/>
    </location>
    <ligand>
        <name>ATP</name>
        <dbReference type="ChEBI" id="CHEBI:30616"/>
    </ligand>
</feature>
<dbReference type="PRINTS" id="PR00119">
    <property type="entry name" value="CATATPASE"/>
</dbReference>
<evidence type="ECO:0000256" key="17">
    <source>
        <dbReference type="RuleBase" id="RU362033"/>
    </source>
</evidence>
<feature type="transmembrane region" description="Helical" evidence="17">
    <location>
        <begin position="975"/>
        <end position="994"/>
    </location>
</feature>
<dbReference type="GO" id="GO:0016887">
    <property type="term" value="F:ATP hydrolysis activity"/>
    <property type="evidence" value="ECO:0007669"/>
    <property type="project" value="InterPro"/>
</dbReference>
<keyword evidence="6 15" id="KW-0547">Nucleotide-binding</keyword>
<dbReference type="AlphaFoldDB" id="F4P0C4"/>
<dbReference type="InterPro" id="IPR018303">
    <property type="entry name" value="ATPase_P-typ_P_site"/>
</dbReference>
<evidence type="ECO:0000256" key="10">
    <source>
        <dbReference type="ARBA" id="ARBA00022989"/>
    </source>
</evidence>
<comment type="catalytic activity">
    <reaction evidence="13">
        <text>a 1,2-diacyl-sn-glycero-3-phosphoethanolamine(out) + ATP + H2O = a 1,2-diacyl-sn-glycero-3-phosphoethanolamine(in) + ADP + phosphate + H(+)</text>
        <dbReference type="Rhea" id="RHEA:66132"/>
        <dbReference type="ChEBI" id="CHEBI:15377"/>
        <dbReference type="ChEBI" id="CHEBI:15378"/>
        <dbReference type="ChEBI" id="CHEBI:30616"/>
        <dbReference type="ChEBI" id="CHEBI:43474"/>
        <dbReference type="ChEBI" id="CHEBI:64612"/>
        <dbReference type="ChEBI" id="CHEBI:456216"/>
    </reaction>
    <physiologicalReaction direction="left-to-right" evidence="13">
        <dbReference type="Rhea" id="RHEA:66133"/>
    </physiologicalReaction>
</comment>
<dbReference type="GeneID" id="18237361"/>
<dbReference type="PANTHER" id="PTHR24092">
    <property type="entry name" value="PROBABLE PHOSPHOLIPID-TRANSPORTING ATPASE"/>
    <property type="match status" value="1"/>
</dbReference>
<dbReference type="EMBL" id="GL882882">
    <property type="protein sequence ID" value="EGF81118.1"/>
    <property type="molecule type" value="Genomic_DNA"/>
</dbReference>
<keyword evidence="23" id="KW-1185">Reference proteome</keyword>
<dbReference type="Pfam" id="PF13246">
    <property type="entry name" value="Cation_ATPase"/>
    <property type="match status" value="1"/>
</dbReference>
<dbReference type="SFLD" id="SFLDF00027">
    <property type="entry name" value="p-type_atpase"/>
    <property type="match status" value="1"/>
</dbReference>
<proteinExistence type="inferred from homology"/>
<dbReference type="InterPro" id="IPR008250">
    <property type="entry name" value="ATPase_P-typ_transduc_dom_A_sf"/>
</dbReference>
<dbReference type="OMA" id="KKYIDCC"/>
<dbReference type="InterPro" id="IPR032630">
    <property type="entry name" value="P_typ_ATPase_c"/>
</dbReference>
<dbReference type="Proteomes" id="UP000007241">
    <property type="component" value="Unassembled WGS sequence"/>
</dbReference>
<name>F4P0C4_BATDJ</name>
<sequence>MSSLKQCNHSTGHDDQHRTRLKWWWSKSTPVYNSRRVFVNLPLPSQLAHPDGTPIQVYPPNTIRTSKYTLLSFIPKNLFEQFRRVCTEFYFLIMIVMQAVPLFTVASTPWMPALPLIVIVVITGIKDLVEDSRRQASDRTLNKSTSHVLSQQVNTNYAHFKRKLPSFNNKQHPYSTQDKHDESKTWPSDPNWETVTWGQLRVGDIIMLSENESIPADIVILSSSDATGIAYVETKNLDGETNLKTVEAIKETTHLHTAEDFLNTSLVIESELPTLNLYYYSVVDAYPGSCISPINIQNILLRGAVVRNVDHIVGVVISTGSDTKVVMNSGSTPSPRSNIEKSMDIQVVLNFLILVILSTLIIIMEGRRLNRFKHHFGSINYENNTLNSKLVLFGACIIMMQNIVPISLYVSLEVMKSFQSYFIYQDIDMYDTESDSPCIPKSWNITDDLGQIEYLFSDKTGTLTQNKMEFRRCSINGVIYGQELAHSFSETPVTHMLQDHSESLLKGTRKYMDDVYTNPMMSKDASFVDDSLFRDYLNDPIQKQCIIDMFTVLSVCHTVPTPTHHATKMLHYSAQSPDEGALVSGAKDVGFTFLRRELNRLHINILGNDECFILLHVLEFNSTRKRMSVIVRNQKQQIILMTKGADSTICQRLASGQDAMVESVLKHLSCFATEGLRTLCIAQRVLSEAEYSNWLTVQKEASVALSGRDQLLDAAAEMIEKELVLLGATAIEDKLQDGVPQTISILREAGLRIWVLTGDKLETAINIGYSSNLLSEDMTLLVVSGVSSTDVCEQLEYALKHFQSSQHPSRGYLNSKAAFGELPLWLYKWFNPRLAAQRNRWKILDLLEPVQYKKVAMVMDGESLDYVLNDDHQKEIFLKLSVLCKSIICCRVNPKQKARVVQLVQDGLGAICLSVGDGANDVSMIQQAEIGVGISGREGVQAALASDFVIGQFRFLSKLLLIHGHWSYYRIGESILNFFFKNMTWVFALFWYQSASGYTAIILYEYNYILLFNLIFTAAPPLIIGIFDQDLTEAQILAFPQIYHLGMSQYFFNFKRFLLYMSEAIYQSYISYHFAQLSFADIPNTEGLVADRLILGTVTALNAIIAINCTMVMNIRSWTWISAIVMFFSAISFPAYLPFHSMIVRNLPKGIISALFTDPRLYIEVALCTITCLIPRMMILSWKLFVSPSDIDIIRESMVSWSCFDCIIILYCHQLNSVYMLFRTTL</sequence>
<keyword evidence="3" id="KW-0813">Transport</keyword>
<dbReference type="NCBIfam" id="TIGR01652">
    <property type="entry name" value="ATPase-Plipid"/>
    <property type="match status" value="1"/>
</dbReference>
<dbReference type="Pfam" id="PF16212">
    <property type="entry name" value="PhoLip_ATPase_C"/>
    <property type="match status" value="1"/>
</dbReference>
<evidence type="ECO:0000256" key="18">
    <source>
        <dbReference type="SAM" id="MobiDB-lite"/>
    </source>
</evidence>
<feature type="binding site" evidence="15">
    <location>
        <position position="579"/>
    </location>
    <ligand>
        <name>ATP</name>
        <dbReference type="ChEBI" id="CHEBI:30616"/>
    </ligand>
</feature>